<dbReference type="Proteomes" id="UP000199025">
    <property type="component" value="Unassembled WGS sequence"/>
</dbReference>
<feature type="compositionally biased region" description="Low complexity" evidence="1">
    <location>
        <begin position="31"/>
        <end position="43"/>
    </location>
</feature>
<evidence type="ECO:0000313" key="2">
    <source>
        <dbReference type="EMBL" id="SFI87041.1"/>
    </source>
</evidence>
<proteinExistence type="predicted"/>
<evidence type="ECO:0000313" key="3">
    <source>
        <dbReference type="Proteomes" id="UP000199025"/>
    </source>
</evidence>
<organism evidence="2 3">
    <name type="scientific">Amycolatopsis sacchari</name>
    <dbReference type="NCBI Taxonomy" id="115433"/>
    <lineage>
        <taxon>Bacteria</taxon>
        <taxon>Bacillati</taxon>
        <taxon>Actinomycetota</taxon>
        <taxon>Actinomycetes</taxon>
        <taxon>Pseudonocardiales</taxon>
        <taxon>Pseudonocardiaceae</taxon>
        <taxon>Amycolatopsis</taxon>
    </lineage>
</organism>
<dbReference type="EMBL" id="FORP01000002">
    <property type="protein sequence ID" value="SFI87041.1"/>
    <property type="molecule type" value="Genomic_DNA"/>
</dbReference>
<keyword evidence="3" id="KW-1185">Reference proteome</keyword>
<evidence type="ECO:0008006" key="4">
    <source>
        <dbReference type="Google" id="ProtNLM"/>
    </source>
</evidence>
<reference evidence="2 3" key="1">
    <citation type="submission" date="2016-10" db="EMBL/GenBank/DDBJ databases">
        <authorList>
            <person name="de Groot N.N."/>
        </authorList>
    </citation>
    <scope>NUCLEOTIDE SEQUENCE [LARGE SCALE GENOMIC DNA]</scope>
    <source>
        <strain evidence="2 3">DSM 44468</strain>
    </source>
</reference>
<protein>
    <recommendedName>
        <fullName evidence="4">PspA/IM30 family protein</fullName>
    </recommendedName>
</protein>
<gene>
    <name evidence="2" type="ORF">SAMN05421835_1028</name>
</gene>
<sequence length="71" mass="7899">MPEQDPDYSESGVPSFDYVRDRIEGRFATAAGATELAGETPEAQSLEEQLADRDRAVRDKLAEIRRSLGKE</sequence>
<dbReference type="STRING" id="115433.SAMN05421835_1028"/>
<dbReference type="AlphaFoldDB" id="A0A1I3LQN3"/>
<dbReference type="RefSeq" id="WP_091504365.1">
    <property type="nucleotide sequence ID" value="NZ_FORP01000002.1"/>
</dbReference>
<evidence type="ECO:0000256" key="1">
    <source>
        <dbReference type="SAM" id="MobiDB-lite"/>
    </source>
</evidence>
<feature type="region of interest" description="Disordered" evidence="1">
    <location>
        <begin position="31"/>
        <end position="51"/>
    </location>
</feature>
<accession>A0A1I3LQN3</accession>
<name>A0A1I3LQN3_9PSEU</name>